<feature type="domain" description="Integrase catalytic" evidence="1">
    <location>
        <begin position="142"/>
        <end position="315"/>
    </location>
</feature>
<dbReference type="RefSeq" id="WP_013348709.1">
    <property type="nucleotide sequence ID" value="NC_014550.1"/>
</dbReference>
<dbReference type="EMBL" id="FQ311875">
    <property type="protein sequence ID" value="CBT75567.1"/>
    <property type="molecule type" value="Genomic_DNA"/>
</dbReference>
<accession>A0ABM9PWC0</accession>
<evidence type="ECO:0000313" key="3">
    <source>
        <dbReference type="Proteomes" id="UP000006878"/>
    </source>
</evidence>
<dbReference type="Proteomes" id="UP000006878">
    <property type="component" value="Chromosome"/>
</dbReference>
<proteinExistence type="predicted"/>
<dbReference type="InterPro" id="IPR012337">
    <property type="entry name" value="RNaseH-like_sf"/>
</dbReference>
<evidence type="ECO:0000259" key="1">
    <source>
        <dbReference type="PROSITE" id="PS50994"/>
    </source>
</evidence>
<gene>
    <name evidence="2" type="ordered locus">AARI_34890</name>
</gene>
<reference evidence="3" key="1">
    <citation type="journal article" date="2010" name="PLoS ONE">
        <title>The Arthrobacter arilaitensis Re117 genome sequence reveals its genetic adaptation to the surface of cheese.</title>
        <authorList>
            <person name="Monnet C."/>
            <person name="Loux V."/>
            <person name="Gibrat J.F."/>
            <person name="Spinnler E."/>
            <person name="Barbe V."/>
            <person name="Vacherie B."/>
            <person name="Gavory F."/>
            <person name="Gourbeyre E."/>
            <person name="Siguier P."/>
            <person name="Chandler M."/>
            <person name="Elleuch R."/>
            <person name="Irlinger F."/>
            <person name="Vallaeys T."/>
        </authorList>
    </citation>
    <scope>NUCLEOTIDE SEQUENCE</scope>
    <source>
        <strain evidence="3">DSM 16368 / CIP 108037 / IAM 15318 / JCM 13566 / Re117</strain>
    </source>
</reference>
<dbReference type="Pfam" id="PF13518">
    <property type="entry name" value="HTH_28"/>
    <property type="match status" value="1"/>
</dbReference>
<dbReference type="SUPFAM" id="SSF46689">
    <property type="entry name" value="Homeodomain-like"/>
    <property type="match status" value="1"/>
</dbReference>
<evidence type="ECO:0000313" key="2">
    <source>
        <dbReference type="EMBL" id="CBT75567.1"/>
    </source>
</evidence>
<dbReference type="InterPro" id="IPR047656">
    <property type="entry name" value="IS481-like_transpos"/>
</dbReference>
<dbReference type="Pfam" id="PF13683">
    <property type="entry name" value="rve_3"/>
    <property type="match status" value="1"/>
</dbReference>
<keyword evidence="3" id="KW-1185">Reference proteome</keyword>
<dbReference type="PANTHER" id="PTHR35004">
    <property type="entry name" value="TRANSPOSASE RV3428C-RELATED"/>
    <property type="match status" value="1"/>
</dbReference>
<dbReference type="InterPro" id="IPR009057">
    <property type="entry name" value="Homeodomain-like_sf"/>
</dbReference>
<reference evidence="3" key="2">
    <citation type="submission" date="2010-07" db="EMBL/GenBank/DDBJ databases">
        <title>Complete genome sequence of Arthrobacter arilaitensis (strain DSM 16368 / CIP 108037 / JCM 13566 / Re117).</title>
        <authorList>
            <person name="Genoscope."/>
        </authorList>
    </citation>
    <scope>NUCLEOTIDE SEQUENCE [LARGE SCALE GENOMIC DNA]</scope>
    <source>
        <strain evidence="3">DSM 16368 / CIP 108037 / IAM 15318 / JCM 13566 / Re117</strain>
    </source>
</reference>
<dbReference type="NCBIfam" id="NF033577">
    <property type="entry name" value="transpos_IS481"/>
    <property type="match status" value="1"/>
</dbReference>
<protein>
    <submittedName>
        <fullName evidence="2">Transposase of ISAar22, IS481 family</fullName>
    </submittedName>
</protein>
<organism evidence="2 3">
    <name type="scientific">Glutamicibacter arilaitensis (strain DSM 16368 / CIP 108037 / IAM 15318 / JCM 13566 / NCIMB 14258 / Re117)</name>
    <name type="common">Arthrobacter arilaitensis</name>
    <dbReference type="NCBI Taxonomy" id="861360"/>
    <lineage>
        <taxon>Bacteria</taxon>
        <taxon>Bacillati</taxon>
        <taxon>Actinomycetota</taxon>
        <taxon>Actinomycetes</taxon>
        <taxon>Micrococcales</taxon>
        <taxon>Micrococcaceae</taxon>
        <taxon>Glutamicibacter</taxon>
    </lineage>
</organism>
<name>A0ABM9PWC0_GLUAR</name>
<dbReference type="SUPFAM" id="SSF53098">
    <property type="entry name" value="Ribonuclease H-like"/>
    <property type="match status" value="1"/>
</dbReference>
<dbReference type="GeneID" id="303184950"/>
<sequence length="481" mass="54594">MSNSLSASIRRQIIEFDPGLPDSLSISQFCKELGISRPSYYKVKERFVAEGNKALNPHSRAPKTDRRIYSDQTKTTVLRIRKRLAKDGWDNGPLSIWFESLDTQEFGELRPSVATIGRILAEAGATKRNPRKRPRKSWLRFARSHPMEMWQIDGLEYRLFDQDATKAMIYQLIDDGSRFDVGTRCFEQMENAQDAMETLKAAFAEYGVPQQLLSDNGGAFNLSRQGLVNQTEIFLASVGCEAITGRFSHPQTQGKNERSHNTLTRFLDAHAPHNLAELSTLLEQYRNHYNHRRRHQALKVGHTYLTPAQAWEAGDHRGSDGVAIDIARIQAKAQSYLDKALAVKADLVPEGVVDDGLQVLGRTKVENYTGSPRVLADQRDDVIQIRRTNPQIYFRGRVFKVPAHLIGEYQLVLSKDAYALYSTVDGEQSLSFPLPVRLHSSARLVPLWQVYGARIRDPKPAWTQKRIEYEDIYYSSDVAVS</sequence>
<dbReference type="PANTHER" id="PTHR35004:SF7">
    <property type="entry name" value="INTEGRASE PROTEIN"/>
    <property type="match status" value="1"/>
</dbReference>
<dbReference type="InterPro" id="IPR001584">
    <property type="entry name" value="Integrase_cat-core"/>
</dbReference>
<dbReference type="Gene3D" id="3.30.420.10">
    <property type="entry name" value="Ribonuclease H-like superfamily/Ribonuclease H"/>
    <property type="match status" value="1"/>
</dbReference>
<dbReference type="InterPro" id="IPR036397">
    <property type="entry name" value="RNaseH_sf"/>
</dbReference>
<dbReference type="PROSITE" id="PS50994">
    <property type="entry name" value="INTEGRASE"/>
    <property type="match status" value="1"/>
</dbReference>
<dbReference type="InterPro" id="IPR055247">
    <property type="entry name" value="InsJ-like_HTH"/>
</dbReference>